<accession>A0A1Y0I9N1</accession>
<dbReference type="InterPro" id="IPR051749">
    <property type="entry name" value="PINc/VapC_TA_RNase"/>
</dbReference>
<dbReference type="KEGG" id="ome:OLMES_3190"/>
<keyword evidence="4" id="KW-0378">Hydrolase</keyword>
<dbReference type="GO" id="GO:0004540">
    <property type="term" value="F:RNA nuclease activity"/>
    <property type="evidence" value="ECO:0007669"/>
    <property type="project" value="TreeGrafter"/>
</dbReference>
<evidence type="ECO:0000256" key="3">
    <source>
        <dbReference type="ARBA" id="ARBA00022723"/>
    </source>
</evidence>
<dbReference type="Pfam" id="PF01850">
    <property type="entry name" value="PIN"/>
    <property type="match status" value="1"/>
</dbReference>
<dbReference type="Gene3D" id="3.40.50.1010">
    <property type="entry name" value="5'-nuclease"/>
    <property type="match status" value="1"/>
</dbReference>
<keyword evidence="3" id="KW-0479">Metal-binding</keyword>
<dbReference type="InterPro" id="IPR002716">
    <property type="entry name" value="PIN_dom"/>
</dbReference>
<evidence type="ECO:0000256" key="4">
    <source>
        <dbReference type="ARBA" id="ARBA00022801"/>
    </source>
</evidence>
<keyword evidence="5" id="KW-0460">Magnesium</keyword>
<dbReference type="SUPFAM" id="SSF88723">
    <property type="entry name" value="PIN domain-like"/>
    <property type="match status" value="1"/>
</dbReference>
<dbReference type="RefSeq" id="WP_087462149.1">
    <property type="nucleotide sequence ID" value="NZ_CP021425.1"/>
</dbReference>
<keyword evidence="2" id="KW-0540">Nuclease</keyword>
<dbReference type="PANTHER" id="PTHR42740:SF1">
    <property type="entry name" value="RIBONUCLEASE VAPC3"/>
    <property type="match status" value="1"/>
</dbReference>
<dbReference type="AlphaFoldDB" id="A0A1Y0I9N1"/>
<dbReference type="EMBL" id="CP021425">
    <property type="protein sequence ID" value="ARU57232.1"/>
    <property type="molecule type" value="Genomic_DNA"/>
</dbReference>
<sequence length="131" mass="14938">MILVDTSVWIDYFNKQENVQTNILDAAIIDGTVAMGDLIFLEILQGFRDDKDYKKVKTHLATLDQYELFGKDMVFKSAENYRALRKKGITIRATTDVIIATYCIENDIPLLFIDKDFKPFVKHLGLISAAS</sequence>
<organism evidence="7 8">
    <name type="scientific">Oleiphilus messinensis</name>
    <dbReference type="NCBI Taxonomy" id="141451"/>
    <lineage>
        <taxon>Bacteria</taxon>
        <taxon>Pseudomonadati</taxon>
        <taxon>Pseudomonadota</taxon>
        <taxon>Gammaproteobacteria</taxon>
        <taxon>Oceanospirillales</taxon>
        <taxon>Oleiphilaceae</taxon>
        <taxon>Oleiphilus</taxon>
    </lineage>
</organism>
<evidence type="ECO:0000313" key="8">
    <source>
        <dbReference type="Proteomes" id="UP000196027"/>
    </source>
</evidence>
<dbReference type="PANTHER" id="PTHR42740">
    <property type="entry name" value="RIBONUCLEASE VAPC3"/>
    <property type="match status" value="1"/>
</dbReference>
<name>A0A1Y0I9N1_9GAMM</name>
<feature type="domain" description="PIN" evidence="6">
    <location>
        <begin position="2"/>
        <end position="118"/>
    </location>
</feature>
<proteinExistence type="predicted"/>
<dbReference type="GO" id="GO:0046872">
    <property type="term" value="F:metal ion binding"/>
    <property type="evidence" value="ECO:0007669"/>
    <property type="project" value="UniProtKB-KW"/>
</dbReference>
<dbReference type="Proteomes" id="UP000196027">
    <property type="component" value="Chromosome"/>
</dbReference>
<dbReference type="GO" id="GO:0016787">
    <property type="term" value="F:hydrolase activity"/>
    <property type="evidence" value="ECO:0007669"/>
    <property type="project" value="UniProtKB-KW"/>
</dbReference>
<evidence type="ECO:0000313" key="7">
    <source>
        <dbReference type="EMBL" id="ARU57232.1"/>
    </source>
</evidence>
<dbReference type="CDD" id="cd18760">
    <property type="entry name" value="PIN_MtVapC3-like"/>
    <property type="match status" value="1"/>
</dbReference>
<evidence type="ECO:0000256" key="1">
    <source>
        <dbReference type="ARBA" id="ARBA00022649"/>
    </source>
</evidence>
<keyword evidence="1" id="KW-1277">Toxin-antitoxin system</keyword>
<evidence type="ECO:0000259" key="6">
    <source>
        <dbReference type="Pfam" id="PF01850"/>
    </source>
</evidence>
<dbReference type="OrthoDB" id="9811788at2"/>
<reference evidence="7 8" key="1">
    <citation type="submission" date="2017-05" db="EMBL/GenBank/DDBJ databases">
        <title>Genomic insights into alkan degradation activity of Oleiphilus messinensis.</title>
        <authorList>
            <person name="Kozyavkin S.A."/>
            <person name="Slesarev A.I."/>
            <person name="Golyshin P.N."/>
            <person name="Korzhenkov A."/>
            <person name="Golyshina O.N."/>
            <person name="Toshchakov S.V."/>
        </authorList>
    </citation>
    <scope>NUCLEOTIDE SEQUENCE [LARGE SCALE GENOMIC DNA]</scope>
    <source>
        <strain evidence="7 8">ME102</strain>
    </source>
</reference>
<dbReference type="InterPro" id="IPR029060">
    <property type="entry name" value="PIN-like_dom_sf"/>
</dbReference>
<keyword evidence="8" id="KW-1185">Reference proteome</keyword>
<gene>
    <name evidence="7" type="ORF">OLMES_3190</name>
</gene>
<evidence type="ECO:0000256" key="5">
    <source>
        <dbReference type="ARBA" id="ARBA00022842"/>
    </source>
</evidence>
<protein>
    <submittedName>
        <fullName evidence="7">VapC toxin</fullName>
    </submittedName>
</protein>
<evidence type="ECO:0000256" key="2">
    <source>
        <dbReference type="ARBA" id="ARBA00022722"/>
    </source>
</evidence>